<dbReference type="Proteomes" id="UP001652625">
    <property type="component" value="Chromosome 11"/>
</dbReference>
<dbReference type="NCBIfam" id="TIGR00231">
    <property type="entry name" value="small_GTP"/>
    <property type="match status" value="1"/>
</dbReference>
<name>A0ABM4CYM9_HYDVU</name>
<sequence length="222" mass="25192">MNNQKQKPDKKVIILGNIGVGKSCLINRYMNETFSENNTGTIGSCYFLKQWGKKNIAVWDTGGQEMYNALTNFYCRYAHAVILCYFLNDRSSFEAIDTKLVPLLSSVSENCLIVLAGTKLDLLNTSTVNNSNQRAVLPEEARAKSLELTQRFNSPVHPKGKLPVFETSAKENIQVHELFEFVFDILVHETCSQLEPDTPNKTVTLEVSHSNKFKRKFERKCC</sequence>
<dbReference type="InterPro" id="IPR001806">
    <property type="entry name" value="Small_GTPase"/>
</dbReference>
<gene>
    <name evidence="4" type="primary">LOC136087608</name>
</gene>
<dbReference type="SUPFAM" id="SSF52540">
    <property type="entry name" value="P-loop containing nucleoside triphosphate hydrolases"/>
    <property type="match status" value="1"/>
</dbReference>
<dbReference type="GeneID" id="136087608"/>
<comment type="similarity">
    <text evidence="1">Belongs to the small GTPase superfamily. Rab family.</text>
</comment>
<dbReference type="SMART" id="SM00173">
    <property type="entry name" value="RAS"/>
    <property type="match status" value="1"/>
</dbReference>
<proteinExistence type="inferred from homology"/>
<keyword evidence="2" id="KW-0547">Nucleotide-binding</keyword>
<dbReference type="SMART" id="SM00175">
    <property type="entry name" value="RAB"/>
    <property type="match status" value="1"/>
</dbReference>
<dbReference type="PROSITE" id="PS51421">
    <property type="entry name" value="RAS"/>
    <property type="match status" value="1"/>
</dbReference>
<dbReference type="PANTHER" id="PTHR47978">
    <property type="match status" value="1"/>
</dbReference>
<accession>A0ABM4CYM9</accession>
<keyword evidence="3" id="KW-1185">Reference proteome</keyword>
<evidence type="ECO:0000313" key="4">
    <source>
        <dbReference type="RefSeq" id="XP_065666994.1"/>
    </source>
</evidence>
<evidence type="ECO:0000313" key="3">
    <source>
        <dbReference type="Proteomes" id="UP001652625"/>
    </source>
</evidence>
<evidence type="ECO:0000256" key="2">
    <source>
        <dbReference type="ARBA" id="ARBA00022741"/>
    </source>
</evidence>
<dbReference type="PROSITE" id="PS51420">
    <property type="entry name" value="RHO"/>
    <property type="match status" value="1"/>
</dbReference>
<dbReference type="Gene3D" id="3.40.50.300">
    <property type="entry name" value="P-loop containing nucleotide triphosphate hydrolases"/>
    <property type="match status" value="1"/>
</dbReference>
<dbReference type="InterPro" id="IPR027417">
    <property type="entry name" value="P-loop_NTPase"/>
</dbReference>
<dbReference type="Pfam" id="PF00071">
    <property type="entry name" value="Ras"/>
    <property type="match status" value="1"/>
</dbReference>
<protein>
    <submittedName>
        <fullName evidence="4">Ras-related protein Rab-20-like</fullName>
    </submittedName>
</protein>
<dbReference type="SMART" id="SM00174">
    <property type="entry name" value="RHO"/>
    <property type="match status" value="1"/>
</dbReference>
<dbReference type="InterPro" id="IPR005225">
    <property type="entry name" value="Small_GTP-bd"/>
</dbReference>
<dbReference type="RefSeq" id="XP_065666994.1">
    <property type="nucleotide sequence ID" value="XM_065810922.1"/>
</dbReference>
<organism evidence="3 4">
    <name type="scientific">Hydra vulgaris</name>
    <name type="common">Hydra</name>
    <name type="synonym">Hydra attenuata</name>
    <dbReference type="NCBI Taxonomy" id="6087"/>
    <lineage>
        <taxon>Eukaryota</taxon>
        <taxon>Metazoa</taxon>
        <taxon>Cnidaria</taxon>
        <taxon>Hydrozoa</taxon>
        <taxon>Hydroidolina</taxon>
        <taxon>Anthoathecata</taxon>
        <taxon>Aplanulata</taxon>
        <taxon>Hydridae</taxon>
        <taxon>Hydra</taxon>
    </lineage>
</organism>
<dbReference type="PROSITE" id="PS51419">
    <property type="entry name" value="RAB"/>
    <property type="match status" value="1"/>
</dbReference>
<evidence type="ECO:0000256" key="1">
    <source>
        <dbReference type="ARBA" id="ARBA00006270"/>
    </source>
</evidence>
<reference evidence="4" key="1">
    <citation type="submission" date="2025-08" db="UniProtKB">
        <authorList>
            <consortium name="RefSeq"/>
        </authorList>
    </citation>
    <scope>IDENTIFICATION</scope>
</reference>
<dbReference type="PRINTS" id="PR00449">
    <property type="entry name" value="RASTRNSFRMNG"/>
</dbReference>